<dbReference type="SUPFAM" id="SSF52402">
    <property type="entry name" value="Adenine nucleotide alpha hydrolases-like"/>
    <property type="match status" value="1"/>
</dbReference>
<reference evidence="2" key="1">
    <citation type="journal article" date="2020" name="ISME J.">
        <title>Gammaproteobacteria mediating utilization of methyl-, sulfur- and petroleum organic compounds in deep ocean hydrothermal plumes.</title>
        <authorList>
            <person name="Zhou Z."/>
            <person name="Liu Y."/>
            <person name="Pan J."/>
            <person name="Cron B.R."/>
            <person name="Toner B.M."/>
            <person name="Anantharaman K."/>
            <person name="Breier J.A."/>
            <person name="Dick G.J."/>
            <person name="Li M."/>
        </authorList>
    </citation>
    <scope>NUCLEOTIDE SEQUENCE</scope>
    <source>
        <strain evidence="2">SZUA-1476</strain>
    </source>
</reference>
<dbReference type="InterPro" id="IPR050128">
    <property type="entry name" value="Sulfate_adenylyltrnsfr_sub2"/>
</dbReference>
<dbReference type="AlphaFoldDB" id="A0A832ZF27"/>
<name>A0A832ZF27_9EURY</name>
<dbReference type="GO" id="GO:0003824">
    <property type="term" value="F:catalytic activity"/>
    <property type="evidence" value="ECO:0007669"/>
    <property type="project" value="InterPro"/>
</dbReference>
<sequence>MFHLIVRARKDAKALKYINERNYGGFLKVSSLGGGRRFEEVENILEGLKEDSYIPILLFGEKEKDLAKDISEYFLELKRPFYSRVLRTKKVRNMRIDELYAHLEEIKARFRLGIEWDGTYKLNPENPLGIEINPDYDVYLAFGDAFRENMKEILGVDVGNISLVLRKLMNQEVYYSGGTKIAEVSKRIGEETKVLWRIPHAEDVSLKDIIKANESYIKAFEDASRSFLEQFKGHDIIVPWSGGKDSTAALILASKVFKDVTAIYVKMEYEMPQTDEYIEKLSKKLGVDVIETFVPMPVGKYGIPTHYNRWCTRMKVEALYKAVKNFENPVLVVGDRDG</sequence>
<dbReference type="NCBIfam" id="NF006351">
    <property type="entry name" value="PRK08576.1"/>
    <property type="match status" value="1"/>
</dbReference>
<protein>
    <recommendedName>
        <fullName evidence="1">Phosphoadenosine phosphosulphate reductase domain-containing protein</fullName>
    </recommendedName>
</protein>
<feature type="domain" description="Phosphoadenosine phosphosulphate reductase" evidence="1">
    <location>
        <begin position="236"/>
        <end position="337"/>
    </location>
</feature>
<evidence type="ECO:0000259" key="1">
    <source>
        <dbReference type="Pfam" id="PF01507"/>
    </source>
</evidence>
<accession>A0A832ZF27</accession>
<evidence type="ECO:0000313" key="2">
    <source>
        <dbReference type="EMBL" id="HIP88683.1"/>
    </source>
</evidence>
<comment type="caution">
    <text evidence="2">The sequence shown here is derived from an EMBL/GenBank/DDBJ whole genome shotgun (WGS) entry which is preliminary data.</text>
</comment>
<feature type="non-terminal residue" evidence="2">
    <location>
        <position position="338"/>
    </location>
</feature>
<dbReference type="InterPro" id="IPR002500">
    <property type="entry name" value="PAPS_reduct_dom"/>
</dbReference>
<dbReference type="InterPro" id="IPR014729">
    <property type="entry name" value="Rossmann-like_a/b/a_fold"/>
</dbReference>
<gene>
    <name evidence="2" type="ORF">EYH24_01660</name>
</gene>
<dbReference type="Proteomes" id="UP000653692">
    <property type="component" value="Unassembled WGS sequence"/>
</dbReference>
<organism evidence="2 3">
    <name type="scientific">Thermococcus paralvinellae</name>
    <dbReference type="NCBI Taxonomy" id="582419"/>
    <lineage>
        <taxon>Archaea</taxon>
        <taxon>Methanobacteriati</taxon>
        <taxon>Methanobacteriota</taxon>
        <taxon>Thermococci</taxon>
        <taxon>Thermococcales</taxon>
        <taxon>Thermococcaceae</taxon>
        <taxon>Thermococcus</taxon>
    </lineage>
</organism>
<proteinExistence type="predicted"/>
<dbReference type="PANTHER" id="PTHR43196:SF2">
    <property type="entry name" value="PHOSPHOADENOSINE PHOSPHOSULFATE REDUCTASE"/>
    <property type="match status" value="1"/>
</dbReference>
<dbReference type="PANTHER" id="PTHR43196">
    <property type="entry name" value="SULFATE ADENYLYLTRANSFERASE SUBUNIT 2"/>
    <property type="match status" value="1"/>
</dbReference>
<dbReference type="Gene3D" id="3.40.50.620">
    <property type="entry name" value="HUPs"/>
    <property type="match status" value="1"/>
</dbReference>
<evidence type="ECO:0000313" key="3">
    <source>
        <dbReference type="Proteomes" id="UP000653692"/>
    </source>
</evidence>
<dbReference type="EMBL" id="DQUR01000059">
    <property type="protein sequence ID" value="HIP88683.1"/>
    <property type="molecule type" value="Genomic_DNA"/>
</dbReference>
<dbReference type="Pfam" id="PF01507">
    <property type="entry name" value="PAPS_reduct"/>
    <property type="match status" value="1"/>
</dbReference>